<organism evidence="2 3">
    <name type="scientific">Sumerlaea chitinivorans</name>
    <dbReference type="NCBI Taxonomy" id="2250252"/>
    <lineage>
        <taxon>Bacteria</taxon>
        <taxon>Candidatus Sumerlaeota</taxon>
        <taxon>Candidatus Sumerlaeia</taxon>
        <taxon>Candidatus Sumerlaeales</taxon>
        <taxon>Candidatus Sumerlaeaceae</taxon>
        <taxon>Candidatus Sumerlaea</taxon>
    </lineage>
</organism>
<dbReference type="EMBL" id="CP030759">
    <property type="protein sequence ID" value="AXA36193.1"/>
    <property type="molecule type" value="Genomic_DNA"/>
</dbReference>
<dbReference type="AlphaFoldDB" id="A0A2Z4Y6S1"/>
<feature type="chain" id="PRO_5016436439" evidence="1">
    <location>
        <begin position="28"/>
        <end position="274"/>
    </location>
</feature>
<evidence type="ECO:0000313" key="2">
    <source>
        <dbReference type="EMBL" id="AXA36193.1"/>
    </source>
</evidence>
<keyword evidence="1" id="KW-0732">Signal</keyword>
<protein>
    <submittedName>
        <fullName evidence="2">Outer membrane protein</fullName>
    </submittedName>
</protein>
<accession>A0A2Z4Y6S1</accession>
<dbReference type="Proteomes" id="UP000262583">
    <property type="component" value="Chromosome"/>
</dbReference>
<name>A0A2Z4Y6S1_SUMC1</name>
<feature type="signal peptide" evidence="1">
    <location>
        <begin position="1"/>
        <end position="27"/>
    </location>
</feature>
<gene>
    <name evidence="2" type="ORF">BRCON_1416</name>
</gene>
<dbReference type="KEGG" id="schv:BRCON_1416"/>
<reference evidence="2 3" key="1">
    <citation type="submission" date="2018-05" db="EMBL/GenBank/DDBJ databases">
        <title>A metagenomic window into the 2 km-deep terrestrial subsurface aquifer revealed taxonomically and functionally diverse microbial community comprising novel uncultured bacterial lineages.</title>
        <authorList>
            <person name="Kadnikov V.V."/>
            <person name="Mardanov A.V."/>
            <person name="Beletsky A.V."/>
            <person name="Banks D."/>
            <person name="Pimenov N.V."/>
            <person name="Frank Y.A."/>
            <person name="Karnachuk O.V."/>
            <person name="Ravin N.V."/>
        </authorList>
    </citation>
    <scope>NUCLEOTIDE SEQUENCE [LARGE SCALE GENOMIC DNA]</scope>
    <source>
        <strain evidence="2">BY</strain>
    </source>
</reference>
<evidence type="ECO:0000313" key="3">
    <source>
        <dbReference type="Proteomes" id="UP000262583"/>
    </source>
</evidence>
<proteinExistence type="predicted"/>
<sequence length="274" mass="28640">MRKRFLPSLYIIVALAASTGVVSLASAQATLPLYEPFNYPANQPLVNGTNGVNGGVWIPIGSNTVSTTEVQTGSLSFAGLPAPQGNKVRLLNGSNYIDPGMDLATTVSSGVIYASMILNVVNEGTTTTTGDYFFAFAPAGGTDYRTRLYLRRGSAAGKFQLGMRTHSSDSGTVWQTGEQDTGTPIFVVAAYQFNPAAGDDVALLYINPVLGQPTPPTATVTGASGTDASNIGRVGLRQGSAVTSQIVEVDELRVSTSWTDVTPSNAAVGDWSLY</sequence>
<evidence type="ECO:0000256" key="1">
    <source>
        <dbReference type="SAM" id="SignalP"/>
    </source>
</evidence>